<proteinExistence type="predicted"/>
<sequence>MPLMVKTYIFVLLATLITVVSCTPAEDIFPKEIKAKIVGKWTLERILVLQENRMQNKWDTITNLPNRNEAVVPATFSFFEDFSYRVIDPSLDLSQGRGLFLSRFDFVTGWGPSFPYGGVWEFDANYTVIYISRGVYEALGLPAERWRIEELGTNRLILYKETSFPANQRVWFTLRK</sequence>
<organism evidence="2 3">
    <name type="scientific">Thermoflexibacter ruber</name>
    <dbReference type="NCBI Taxonomy" id="1003"/>
    <lineage>
        <taxon>Bacteria</taxon>
        <taxon>Pseudomonadati</taxon>
        <taxon>Bacteroidota</taxon>
        <taxon>Cytophagia</taxon>
        <taxon>Cytophagales</taxon>
        <taxon>Thermoflexibacteraceae</taxon>
        <taxon>Thermoflexibacter</taxon>
    </lineage>
</organism>
<evidence type="ECO:0008006" key="4">
    <source>
        <dbReference type="Google" id="ProtNLM"/>
    </source>
</evidence>
<dbReference type="STRING" id="1003.SAMN04488541_10373"/>
<dbReference type="Proteomes" id="UP000199513">
    <property type="component" value="Unassembled WGS sequence"/>
</dbReference>
<evidence type="ECO:0000256" key="1">
    <source>
        <dbReference type="SAM" id="SignalP"/>
    </source>
</evidence>
<evidence type="ECO:0000313" key="2">
    <source>
        <dbReference type="EMBL" id="SFF45946.1"/>
    </source>
</evidence>
<feature type="chain" id="PRO_5011492707" description="Lipocalin-like domain-containing protein" evidence="1">
    <location>
        <begin position="26"/>
        <end position="176"/>
    </location>
</feature>
<protein>
    <recommendedName>
        <fullName evidence="4">Lipocalin-like domain-containing protein</fullName>
    </recommendedName>
</protein>
<dbReference type="AlphaFoldDB" id="A0A1I2IZ48"/>
<accession>A0A1I2IZ48</accession>
<dbReference type="PROSITE" id="PS51257">
    <property type="entry name" value="PROKAR_LIPOPROTEIN"/>
    <property type="match status" value="1"/>
</dbReference>
<gene>
    <name evidence="2" type="ORF">SAMN04488541_10373</name>
</gene>
<keyword evidence="1" id="KW-0732">Signal</keyword>
<dbReference type="EMBL" id="FONY01000037">
    <property type="protein sequence ID" value="SFF45946.1"/>
    <property type="molecule type" value="Genomic_DNA"/>
</dbReference>
<keyword evidence="3" id="KW-1185">Reference proteome</keyword>
<evidence type="ECO:0000313" key="3">
    <source>
        <dbReference type="Proteomes" id="UP000199513"/>
    </source>
</evidence>
<name>A0A1I2IZ48_9BACT</name>
<feature type="signal peptide" evidence="1">
    <location>
        <begin position="1"/>
        <end position="25"/>
    </location>
</feature>
<reference evidence="2 3" key="1">
    <citation type="submission" date="2016-10" db="EMBL/GenBank/DDBJ databases">
        <authorList>
            <person name="de Groot N.N."/>
        </authorList>
    </citation>
    <scope>NUCLEOTIDE SEQUENCE [LARGE SCALE GENOMIC DNA]</scope>
    <source>
        <strain>GEY</strain>
        <strain evidence="3">DSM 9560</strain>
    </source>
</reference>